<gene>
    <name evidence="1" type="ORF">HRTV-27_gp42</name>
</gene>
<organism evidence="1 2">
    <name type="scientific">Halorubrum tailed virus 27</name>
    <dbReference type="NCBI Taxonomy" id="2878008"/>
    <lineage>
        <taxon>Viruses</taxon>
        <taxon>Duplodnaviria</taxon>
        <taxon>Heunggongvirae</taxon>
        <taxon>Uroviricota</taxon>
        <taxon>Caudoviricetes</taxon>
        <taxon>Thumleimavirales</taxon>
        <taxon>Hafunaviridae</taxon>
        <taxon>Minorvirus</taxon>
        <taxon>Minorvirus thailandense</taxon>
        <taxon>Minorvirus HRTV27</taxon>
    </lineage>
</organism>
<evidence type="ECO:0000313" key="1">
    <source>
        <dbReference type="EMBL" id="UBF22735.1"/>
    </source>
</evidence>
<protein>
    <submittedName>
        <fullName evidence="1">Uncharacterized protein</fullName>
    </submittedName>
</protein>
<dbReference type="EMBL" id="MZ334522">
    <property type="protein sequence ID" value="UBF22735.1"/>
    <property type="molecule type" value="Genomic_DNA"/>
</dbReference>
<keyword evidence="2" id="KW-1185">Reference proteome</keyword>
<accession>A0AAE9BXP3</accession>
<dbReference type="Proteomes" id="UP000827260">
    <property type="component" value="Segment"/>
</dbReference>
<evidence type="ECO:0000313" key="2">
    <source>
        <dbReference type="Proteomes" id="UP000827260"/>
    </source>
</evidence>
<name>A0AAE9BXP3_9CAUD</name>
<sequence length="36" mass="4427">MSTDRLYRRIMAAFETAYLDPWASFYRDTPEDREHD</sequence>
<reference evidence="1" key="1">
    <citation type="submission" date="2021-05" db="EMBL/GenBank/DDBJ databases">
        <title>Diversity, taxonomy and evolution of archaeal viruses of the class Caudoviricetes.</title>
        <authorList>
            <person name="Liu Y."/>
            <person name="Demina T.A."/>
            <person name="Roux S."/>
            <person name="Aiewsakun P."/>
            <person name="Kazlauskas D."/>
            <person name="Simmonds P."/>
            <person name="Prangishvili D."/>
            <person name="Oksanen H.M."/>
            <person name="Krupovic M."/>
        </authorList>
    </citation>
    <scope>NUCLEOTIDE SEQUENCE</scope>
    <source>
        <strain evidence="1">HRTV-27/27</strain>
    </source>
</reference>
<proteinExistence type="predicted"/>